<gene>
    <name evidence="3" type="ORF">BKD30_07320</name>
</gene>
<reference evidence="3 4" key="1">
    <citation type="submission" date="2016-12" db="EMBL/GenBank/DDBJ databases">
        <title>Draft genome of Tersicoccus phoenicis 1P05MA.</title>
        <authorList>
            <person name="Nakajima Y."/>
            <person name="Yoshizawa S."/>
            <person name="Nakamura K."/>
            <person name="Ogura Y."/>
            <person name="Hayashi T."/>
            <person name="Kogure K."/>
        </authorList>
    </citation>
    <scope>NUCLEOTIDE SEQUENCE [LARGE SCALE GENOMIC DNA]</scope>
    <source>
        <strain evidence="3 4">1p05MA</strain>
    </source>
</reference>
<keyword evidence="2" id="KW-1133">Transmembrane helix</keyword>
<keyword evidence="2" id="KW-0472">Membrane</keyword>
<organism evidence="3 4">
    <name type="scientific">Tersicoccus phoenicis</name>
    <dbReference type="NCBI Taxonomy" id="554083"/>
    <lineage>
        <taxon>Bacteria</taxon>
        <taxon>Bacillati</taxon>
        <taxon>Actinomycetota</taxon>
        <taxon>Actinomycetes</taxon>
        <taxon>Micrococcales</taxon>
        <taxon>Micrococcaceae</taxon>
        <taxon>Tersicoccus</taxon>
    </lineage>
</organism>
<feature type="transmembrane region" description="Helical" evidence="2">
    <location>
        <begin position="102"/>
        <end position="120"/>
    </location>
</feature>
<protein>
    <recommendedName>
        <fullName evidence="5">DUF2254 domain-containing protein</fullName>
    </recommendedName>
</protein>
<evidence type="ECO:0000256" key="2">
    <source>
        <dbReference type="SAM" id="Phobius"/>
    </source>
</evidence>
<sequence length="427" mass="46084">MPMRRFRMGHWLKTSLWFLPLLIVLAAVVLSLITTAVDPDGRLIPQTITGDPTAALQILYLISFTMLTLTGLVLSLLVLAVQLAMGTFSPRIVRQILQDRPSQAAIGLFAGTFAFSMLAMRRVTTTQGGGTVPGLAVLVAIVLVLACVVTLIWYLNHITQSLRVAALTGWVADDTLTTLDHVYPRDGSDPGLPPDLIPTRKAGVLFDVDHDRLVALAERADCRLELLWAVGDFVPANAALVRVVGDRGALPEAQIIGTVALGPERTLNQDVAYGIRMLVDIAERSLSSGPFEDPTTAVQAIDRLHDVLRQIARRPLHSGHYRDGAGTVRLVVPTLQWEGFVRLTFDEVRQTGAGSPQVVRRLRSALNDLIGFAPPARRPALQQQLDLLEEQAGTAAQTDSDRAAALIPDPSGLGSSADLTAPPDPEE</sequence>
<keyword evidence="2" id="KW-0812">Transmembrane</keyword>
<dbReference type="InterPro" id="IPR018723">
    <property type="entry name" value="DUF2254_membrane"/>
</dbReference>
<accession>A0A1R1LBC9</accession>
<proteinExistence type="predicted"/>
<dbReference type="EMBL" id="MRDE01000046">
    <property type="protein sequence ID" value="OMH24812.1"/>
    <property type="molecule type" value="Genomic_DNA"/>
</dbReference>
<dbReference type="AlphaFoldDB" id="A0A1R1LBC9"/>
<name>A0A1R1LBC9_9MICC</name>
<feature type="transmembrane region" description="Helical" evidence="2">
    <location>
        <begin position="132"/>
        <end position="155"/>
    </location>
</feature>
<evidence type="ECO:0008006" key="5">
    <source>
        <dbReference type="Google" id="ProtNLM"/>
    </source>
</evidence>
<evidence type="ECO:0000256" key="1">
    <source>
        <dbReference type="SAM" id="MobiDB-lite"/>
    </source>
</evidence>
<comment type="caution">
    <text evidence="3">The sequence shown here is derived from an EMBL/GenBank/DDBJ whole genome shotgun (WGS) entry which is preliminary data.</text>
</comment>
<feature type="transmembrane region" description="Helical" evidence="2">
    <location>
        <begin position="55"/>
        <end position="81"/>
    </location>
</feature>
<evidence type="ECO:0000313" key="4">
    <source>
        <dbReference type="Proteomes" id="UP000187085"/>
    </source>
</evidence>
<dbReference type="Pfam" id="PF10011">
    <property type="entry name" value="DUF2254"/>
    <property type="match status" value="1"/>
</dbReference>
<dbReference type="Proteomes" id="UP000187085">
    <property type="component" value="Unassembled WGS sequence"/>
</dbReference>
<dbReference type="STRING" id="554083.BKD30_07320"/>
<evidence type="ECO:0000313" key="3">
    <source>
        <dbReference type="EMBL" id="OMH24812.1"/>
    </source>
</evidence>
<keyword evidence="4" id="KW-1185">Reference proteome</keyword>
<feature type="region of interest" description="Disordered" evidence="1">
    <location>
        <begin position="391"/>
        <end position="427"/>
    </location>
</feature>